<dbReference type="Proteomes" id="UP001320843">
    <property type="component" value="Unassembled WGS sequence"/>
</dbReference>
<protein>
    <submittedName>
        <fullName evidence="1">Uncharacterized protein</fullName>
    </submittedName>
</protein>
<sequence>MNWKLLVFIVAYPVVTAGAAAYWANTKLRDELVVRPPIAVIDEQAYVAQNLKPGATTQDLEKLLVRSEGVAKQLTEHGYMVFKRHQVFGAPAELEAKP</sequence>
<name>A0ABT3DUX3_9XANT</name>
<keyword evidence="2" id="KW-1185">Reference proteome</keyword>
<proteinExistence type="predicted"/>
<evidence type="ECO:0000313" key="1">
    <source>
        <dbReference type="EMBL" id="MCW0399311.1"/>
    </source>
</evidence>
<gene>
    <name evidence="1" type="ORF">NB700_001867</name>
</gene>
<dbReference type="EMBL" id="JANFWR010000010">
    <property type="protein sequence ID" value="MCW0399311.1"/>
    <property type="molecule type" value="Genomic_DNA"/>
</dbReference>
<accession>A0ABT3DUX3</accession>
<comment type="caution">
    <text evidence="1">The sequence shown here is derived from an EMBL/GenBank/DDBJ whole genome shotgun (WGS) entry which is preliminary data.</text>
</comment>
<reference evidence="1 2" key="1">
    <citation type="submission" date="2022-06" db="EMBL/GenBank/DDBJ databases">
        <title>Dynamics of rice microbiomes reveals core vertical transmitted seed endophytes.</title>
        <authorList>
            <person name="Liao K."/>
            <person name="Zhang X."/>
        </authorList>
    </citation>
    <scope>NUCLEOTIDE SEQUENCE [LARGE SCALE GENOMIC DNA]</scope>
    <source>
        <strain evidence="1 2">YT10-10-1</strain>
    </source>
</reference>
<organism evidence="1 2">
    <name type="scientific">Xanthomonas sacchari</name>
    <dbReference type="NCBI Taxonomy" id="56458"/>
    <lineage>
        <taxon>Bacteria</taxon>
        <taxon>Pseudomonadati</taxon>
        <taxon>Pseudomonadota</taxon>
        <taxon>Gammaproteobacteria</taxon>
        <taxon>Lysobacterales</taxon>
        <taxon>Lysobacteraceae</taxon>
        <taxon>Xanthomonas</taxon>
    </lineage>
</organism>
<evidence type="ECO:0000313" key="2">
    <source>
        <dbReference type="Proteomes" id="UP001320843"/>
    </source>
</evidence>
<dbReference type="RefSeq" id="WP_267122720.1">
    <property type="nucleotide sequence ID" value="NZ_JANFWR010000010.1"/>
</dbReference>